<dbReference type="PROSITE" id="PS50082">
    <property type="entry name" value="WD_REPEATS_2"/>
    <property type="match status" value="2"/>
</dbReference>
<feature type="repeat" description="WD" evidence="4">
    <location>
        <begin position="306"/>
        <end position="336"/>
    </location>
</feature>
<dbReference type="PANTHER" id="PTHR19842">
    <property type="entry name" value="G BETA-LIKE PROTEIN GBL"/>
    <property type="match status" value="1"/>
</dbReference>
<comment type="function">
    <text evidence="5">Subunit of TORC1 and TORC2, which regulate cell growth and survival in response to nutrient and hormonal signals.</text>
</comment>
<dbReference type="Proteomes" id="UP000267027">
    <property type="component" value="Unassembled WGS sequence"/>
</dbReference>
<keyword evidence="5" id="KW-0963">Cytoplasm</keyword>
<feature type="repeat" description="WD" evidence="4">
    <location>
        <begin position="1"/>
        <end position="29"/>
    </location>
</feature>
<dbReference type="InterPro" id="IPR036322">
    <property type="entry name" value="WD40_repeat_dom_sf"/>
</dbReference>
<dbReference type="GO" id="GO:0032956">
    <property type="term" value="P:regulation of actin cytoskeleton organization"/>
    <property type="evidence" value="ECO:0007669"/>
    <property type="project" value="TreeGrafter"/>
</dbReference>
<name>A0A0R3PFN7_ANGCS</name>
<dbReference type="InterPro" id="IPR001680">
    <property type="entry name" value="WD40_rpt"/>
</dbReference>
<keyword evidence="3 5" id="KW-0677">Repeat</keyword>
<keyword evidence="2 4" id="KW-0853">WD repeat</keyword>
<dbReference type="AlphaFoldDB" id="A0A0R3PFN7"/>
<proteinExistence type="inferred from homology"/>
<dbReference type="PROSITE" id="PS00678">
    <property type="entry name" value="WD_REPEATS_1"/>
    <property type="match status" value="2"/>
</dbReference>
<dbReference type="GO" id="GO:0031929">
    <property type="term" value="P:TOR signaling"/>
    <property type="evidence" value="ECO:0007669"/>
    <property type="project" value="UniProtKB-UniRule"/>
</dbReference>
<dbReference type="GO" id="GO:0031931">
    <property type="term" value="C:TORC1 complex"/>
    <property type="evidence" value="ECO:0007669"/>
    <property type="project" value="UniProtKB-UniRule"/>
</dbReference>
<comment type="subunit">
    <text evidence="5">Part of TORC1 complex. Part of the TORC2 complex.</text>
</comment>
<dbReference type="GO" id="GO:0005737">
    <property type="term" value="C:cytoplasm"/>
    <property type="evidence" value="ECO:0007669"/>
    <property type="project" value="UniProtKB-SubCell"/>
</dbReference>
<dbReference type="SMART" id="SM00320">
    <property type="entry name" value="WD40"/>
    <property type="match status" value="5"/>
</dbReference>
<dbReference type="InterPro" id="IPR020472">
    <property type="entry name" value="WD40_PAC1"/>
</dbReference>
<dbReference type="Gene3D" id="2.130.10.10">
    <property type="entry name" value="YVTN repeat-like/Quinoprotein amine dehydrogenase"/>
    <property type="match status" value="1"/>
</dbReference>
<evidence type="ECO:0000256" key="2">
    <source>
        <dbReference type="ARBA" id="ARBA00022574"/>
    </source>
</evidence>
<dbReference type="InterPro" id="IPR019775">
    <property type="entry name" value="WD40_repeat_CS"/>
</dbReference>
<evidence type="ECO:0000256" key="1">
    <source>
        <dbReference type="ARBA" id="ARBA00009890"/>
    </source>
</evidence>
<evidence type="ECO:0000313" key="6">
    <source>
        <dbReference type="EMBL" id="VDM54598.1"/>
    </source>
</evidence>
<dbReference type="GO" id="GO:0031932">
    <property type="term" value="C:TORC2 complex"/>
    <property type="evidence" value="ECO:0007669"/>
    <property type="project" value="UniProtKB-UniRule"/>
</dbReference>
<gene>
    <name evidence="6" type="ORF">ACOC_LOCUS3013</name>
</gene>
<dbReference type="InterPro" id="IPR015943">
    <property type="entry name" value="WD40/YVTN_repeat-like_dom_sf"/>
</dbReference>
<evidence type="ECO:0000313" key="8">
    <source>
        <dbReference type="WBParaSite" id="ACOC_0000301201-mRNA-1"/>
    </source>
</evidence>
<dbReference type="STRING" id="334426.A0A0R3PFN7"/>
<dbReference type="WBParaSite" id="ACOC_0000301201-mRNA-1">
    <property type="protein sequence ID" value="ACOC_0000301201-mRNA-1"/>
    <property type="gene ID" value="ACOC_0000301201"/>
</dbReference>
<dbReference type="EMBL" id="UYYA01000752">
    <property type="protein sequence ID" value="VDM54598.1"/>
    <property type="molecule type" value="Genomic_DNA"/>
</dbReference>
<comment type="subcellular location">
    <subcellularLocation>
        <location evidence="5">Cytoplasm</location>
    </subcellularLocation>
</comment>
<dbReference type="OrthoDB" id="400at2759"/>
<accession>A0A0R3PFN7</accession>
<reference evidence="8" key="1">
    <citation type="submission" date="2016-04" db="UniProtKB">
        <authorList>
            <consortium name="WormBaseParasite"/>
        </authorList>
    </citation>
    <scope>IDENTIFICATION</scope>
</reference>
<sequence>MDGHSLMASASYDQTIRIWDVGSSKHVATIPHSDSQVNAMAFTPNGYQLAIAAFQKLKIYDMTSLKPANHISPIVCFEQIMKNAQSRWMYTGGEDHSCRVYEMRVNQLVCQRVFDNLDPVTSVVIHGNQVELFIADQAGQVYIWDLRRDGHIQMPMPPLSYQEFVTSLAIHPLANTLAGITNRGAMSNPVRDNLAHRSGIKLLKATGFTSHHVLHFSTFHEAHYISGCGYDLKYVEKTTETLARLKNNDTGKRAICKSYGLSCRYSPDGQVLVTTGSDNMIHVLDARDHSLKASMDAGCDWNWDSAFTCDSRVLFTGGSDNRIKLWDMDSEQVVMKYDGHTKPITSLCISDVPLRDNISRVKHLKNLLDSLSTQEKRQLIEEHSFETFHLVDELLLSADIVANPQGAVEGESGLWTLEQVLCFAPELVGNGWQRHAIEALLKKVLYPRNLLAIRKIAIRLFLIFYQSLGVFGKATQDLDRVFQCLLPYFPLSDGQNSELVLQEYCHSAGLLFAFETELLNLFVINSTPGTTHWSDRNMGSPPAPGTPVSNAKERAQMLQVYLDKFLEYCIRETSRIEWSEEKNRFECARFIIDRVINLYIAECFTDIETNGVDIFGGWEGAEDIIEPLDTADPKDFITFSNFI</sequence>
<keyword evidence="7" id="KW-1185">Reference proteome</keyword>
<evidence type="ECO:0000256" key="4">
    <source>
        <dbReference type="PROSITE-ProRule" id="PRU00221"/>
    </source>
</evidence>
<dbReference type="PANTHER" id="PTHR19842:SF0">
    <property type="entry name" value="TARGET OF RAPAMYCIN COMPLEX SUBUNIT LST8"/>
    <property type="match status" value="1"/>
</dbReference>
<evidence type="ECO:0000313" key="7">
    <source>
        <dbReference type="Proteomes" id="UP000267027"/>
    </source>
</evidence>
<comment type="similarity">
    <text evidence="1 5">Belongs to the WD repeat LST8 family.</text>
</comment>
<dbReference type="SUPFAM" id="SSF50978">
    <property type="entry name" value="WD40 repeat-like"/>
    <property type="match status" value="1"/>
</dbReference>
<organism evidence="8">
    <name type="scientific">Angiostrongylus costaricensis</name>
    <name type="common">Nematode worm</name>
    <dbReference type="NCBI Taxonomy" id="334426"/>
    <lineage>
        <taxon>Eukaryota</taxon>
        <taxon>Metazoa</taxon>
        <taxon>Ecdysozoa</taxon>
        <taxon>Nematoda</taxon>
        <taxon>Chromadorea</taxon>
        <taxon>Rhabditida</taxon>
        <taxon>Rhabditina</taxon>
        <taxon>Rhabditomorpha</taxon>
        <taxon>Strongyloidea</taxon>
        <taxon>Metastrongylidae</taxon>
        <taxon>Angiostrongylus</taxon>
    </lineage>
</organism>
<dbReference type="Pfam" id="PF00400">
    <property type="entry name" value="WD40"/>
    <property type="match status" value="3"/>
</dbReference>
<dbReference type="PRINTS" id="PR00320">
    <property type="entry name" value="GPROTEINBRPT"/>
</dbReference>
<reference evidence="6 7" key="2">
    <citation type="submission" date="2018-11" db="EMBL/GenBank/DDBJ databases">
        <authorList>
            <consortium name="Pathogen Informatics"/>
        </authorList>
    </citation>
    <scope>NUCLEOTIDE SEQUENCE [LARGE SCALE GENOMIC DNA]</scope>
    <source>
        <strain evidence="6 7">Costa Rica</strain>
    </source>
</reference>
<dbReference type="InterPro" id="IPR037588">
    <property type="entry name" value="MLST8"/>
</dbReference>
<evidence type="ECO:0000256" key="3">
    <source>
        <dbReference type="ARBA" id="ARBA00022737"/>
    </source>
</evidence>
<evidence type="ECO:0000256" key="5">
    <source>
        <dbReference type="RuleBase" id="RU369068"/>
    </source>
</evidence>
<protein>
    <recommendedName>
        <fullName evidence="5">Target of rapamycin complex subunit lst8</fullName>
        <shortName evidence="5">TORC subunit lst8</shortName>
    </recommendedName>
</protein>